<keyword evidence="3" id="KW-0597">Phosphoprotein</keyword>
<feature type="non-terminal residue" evidence="8">
    <location>
        <position position="204"/>
    </location>
</feature>
<dbReference type="GO" id="GO:0032153">
    <property type="term" value="C:cell division site"/>
    <property type="evidence" value="ECO:0007669"/>
    <property type="project" value="TreeGrafter"/>
</dbReference>
<feature type="region of interest" description="Disordered" evidence="6">
    <location>
        <begin position="144"/>
        <end position="204"/>
    </location>
</feature>
<dbReference type="Pfam" id="PF00611">
    <property type="entry name" value="FCH"/>
    <property type="match status" value="1"/>
</dbReference>
<sequence>MTSTNLSVAETASAEVPAEFVCSERFSNSFWSNDERCISVLMHKLKSAKQTCADILNMVSMRAAMEDELGKKMSKLARSGLGTEEVGATKDALRAMRHELDANAKAHIELAKQLRAEIEKPLATFISDQRLKRRAQTSIIQKTEGDRNALRSQARKLQDKRRGDTKKVGDLELQVNGLQGTGDPKLRAKLERAQAQQKSTESEY</sequence>
<dbReference type="GO" id="GO:0005737">
    <property type="term" value="C:cytoplasm"/>
    <property type="evidence" value="ECO:0007669"/>
    <property type="project" value="TreeGrafter"/>
</dbReference>
<comment type="subcellular location">
    <subcellularLocation>
        <location evidence="1">Cytoplasm</location>
        <location evidence="1">Cytoskeleton</location>
    </subcellularLocation>
</comment>
<dbReference type="GO" id="GO:0043226">
    <property type="term" value="C:organelle"/>
    <property type="evidence" value="ECO:0007669"/>
    <property type="project" value="UniProtKB-ARBA"/>
</dbReference>
<dbReference type="AlphaFoldDB" id="A0A9W7YA76"/>
<dbReference type="GO" id="GO:0007010">
    <property type="term" value="P:cytoskeleton organization"/>
    <property type="evidence" value="ECO:0007669"/>
    <property type="project" value="TreeGrafter"/>
</dbReference>
<keyword evidence="2" id="KW-0963">Cytoplasm</keyword>
<reference evidence="8" key="1">
    <citation type="submission" date="2022-07" db="EMBL/GenBank/DDBJ databases">
        <title>Phylogenomic reconstructions and comparative analyses of Kickxellomycotina fungi.</title>
        <authorList>
            <person name="Reynolds N.K."/>
            <person name="Stajich J.E."/>
            <person name="Barry K."/>
            <person name="Grigoriev I.V."/>
            <person name="Crous P."/>
            <person name="Smith M.E."/>
        </authorList>
    </citation>
    <scope>NUCLEOTIDE SEQUENCE</scope>
    <source>
        <strain evidence="8">BCRC 34381</strain>
    </source>
</reference>
<evidence type="ECO:0000313" key="9">
    <source>
        <dbReference type="Proteomes" id="UP001143981"/>
    </source>
</evidence>
<dbReference type="Proteomes" id="UP001143981">
    <property type="component" value="Unassembled WGS sequence"/>
</dbReference>
<dbReference type="EMBL" id="JANBOI010000647">
    <property type="protein sequence ID" value="KAJ1729258.1"/>
    <property type="molecule type" value="Genomic_DNA"/>
</dbReference>
<evidence type="ECO:0000256" key="4">
    <source>
        <dbReference type="ARBA" id="ARBA00023212"/>
    </source>
</evidence>
<feature type="compositionally biased region" description="Basic and acidic residues" evidence="6">
    <location>
        <begin position="156"/>
        <end position="170"/>
    </location>
</feature>
<dbReference type="PANTHER" id="PTHR23065:SF7">
    <property type="entry name" value="NOSTRIN, ISOFORM H"/>
    <property type="match status" value="1"/>
</dbReference>
<organism evidence="8 9">
    <name type="scientific">Coemansia biformis</name>
    <dbReference type="NCBI Taxonomy" id="1286918"/>
    <lineage>
        <taxon>Eukaryota</taxon>
        <taxon>Fungi</taxon>
        <taxon>Fungi incertae sedis</taxon>
        <taxon>Zoopagomycota</taxon>
        <taxon>Kickxellomycotina</taxon>
        <taxon>Kickxellomycetes</taxon>
        <taxon>Kickxellales</taxon>
        <taxon>Kickxellaceae</taxon>
        <taxon>Coemansia</taxon>
    </lineage>
</organism>
<dbReference type="InterPro" id="IPR001060">
    <property type="entry name" value="FCH_dom"/>
</dbReference>
<evidence type="ECO:0000256" key="6">
    <source>
        <dbReference type="SAM" id="MobiDB-lite"/>
    </source>
</evidence>
<dbReference type="OrthoDB" id="5971719at2759"/>
<name>A0A9W7YA76_9FUNG</name>
<evidence type="ECO:0000256" key="3">
    <source>
        <dbReference type="ARBA" id="ARBA00022553"/>
    </source>
</evidence>
<evidence type="ECO:0000256" key="2">
    <source>
        <dbReference type="ARBA" id="ARBA00022490"/>
    </source>
</evidence>
<dbReference type="SMART" id="SM00055">
    <property type="entry name" value="FCH"/>
    <property type="match status" value="1"/>
</dbReference>
<dbReference type="Gene3D" id="1.20.1270.60">
    <property type="entry name" value="Arfaptin homology (AH) domain/BAR domain"/>
    <property type="match status" value="1"/>
</dbReference>
<feature type="domain" description="F-BAR" evidence="7">
    <location>
        <begin position="24"/>
        <end position="204"/>
    </location>
</feature>
<comment type="caution">
    <text evidence="8">The sequence shown here is derived from an EMBL/GenBank/DDBJ whole genome shotgun (WGS) entry which is preliminary data.</text>
</comment>
<dbReference type="PROSITE" id="PS51741">
    <property type="entry name" value="F_BAR"/>
    <property type="match status" value="1"/>
</dbReference>
<evidence type="ECO:0000256" key="1">
    <source>
        <dbReference type="ARBA" id="ARBA00004245"/>
    </source>
</evidence>
<dbReference type="SUPFAM" id="SSF103657">
    <property type="entry name" value="BAR/IMD domain-like"/>
    <property type="match status" value="1"/>
</dbReference>
<feature type="compositionally biased region" description="Polar residues" evidence="6">
    <location>
        <begin position="194"/>
        <end position="204"/>
    </location>
</feature>
<dbReference type="InterPro" id="IPR027267">
    <property type="entry name" value="AH/BAR_dom_sf"/>
</dbReference>
<dbReference type="GO" id="GO:0005886">
    <property type="term" value="C:plasma membrane"/>
    <property type="evidence" value="ECO:0007669"/>
    <property type="project" value="TreeGrafter"/>
</dbReference>
<gene>
    <name evidence="8" type="primary">HOF1</name>
    <name evidence="8" type="ORF">LPJ61_003615</name>
</gene>
<accession>A0A9W7YA76</accession>
<dbReference type="InterPro" id="IPR031160">
    <property type="entry name" value="F_BAR_dom"/>
</dbReference>
<proteinExistence type="predicted"/>
<evidence type="ECO:0000259" key="7">
    <source>
        <dbReference type="PROSITE" id="PS51741"/>
    </source>
</evidence>
<evidence type="ECO:0000313" key="8">
    <source>
        <dbReference type="EMBL" id="KAJ1729258.1"/>
    </source>
</evidence>
<keyword evidence="4" id="KW-0206">Cytoskeleton</keyword>
<protein>
    <submittedName>
        <fullName evidence="8">Formin-binding protein</fullName>
    </submittedName>
</protein>
<keyword evidence="9" id="KW-1185">Reference proteome</keyword>
<keyword evidence="5" id="KW-0175">Coiled coil</keyword>
<evidence type="ECO:0000256" key="5">
    <source>
        <dbReference type="PROSITE-ProRule" id="PRU01077"/>
    </source>
</evidence>
<dbReference type="PANTHER" id="PTHR23065">
    <property type="entry name" value="PROLINE-SERINE-THREONINE PHOSPHATASE INTERACTING PROTEIN 1"/>
    <property type="match status" value="1"/>
</dbReference>